<sequence>MSDFLLIPSTKPAVVRGGGFVQRINAFALVVVKLFSQHLRIGSAYGDGTPVTL</sequence>
<dbReference type="Proteomes" id="UP000555564">
    <property type="component" value="Unassembled WGS sequence"/>
</dbReference>
<keyword evidence="2" id="KW-1185">Reference proteome</keyword>
<evidence type="ECO:0000313" key="2">
    <source>
        <dbReference type="Proteomes" id="UP000555564"/>
    </source>
</evidence>
<evidence type="ECO:0000313" key="1">
    <source>
        <dbReference type="EMBL" id="MBB6475022.1"/>
    </source>
</evidence>
<name>A0A7X0M856_9ACTN</name>
<organism evidence="1 2">
    <name type="scientific">Sphaerisporangium rubeum</name>
    <dbReference type="NCBI Taxonomy" id="321317"/>
    <lineage>
        <taxon>Bacteria</taxon>
        <taxon>Bacillati</taxon>
        <taxon>Actinomycetota</taxon>
        <taxon>Actinomycetes</taxon>
        <taxon>Streptosporangiales</taxon>
        <taxon>Streptosporangiaceae</taxon>
        <taxon>Sphaerisporangium</taxon>
    </lineage>
</organism>
<protein>
    <submittedName>
        <fullName evidence="1">Uncharacterized protein</fullName>
    </submittedName>
</protein>
<dbReference type="RefSeq" id="WP_184984020.1">
    <property type="nucleotide sequence ID" value="NZ_BAAALO010000072.1"/>
</dbReference>
<dbReference type="EMBL" id="JACHIU010000001">
    <property type="protein sequence ID" value="MBB6475022.1"/>
    <property type="molecule type" value="Genomic_DNA"/>
</dbReference>
<proteinExistence type="predicted"/>
<accession>A0A7X0M856</accession>
<comment type="caution">
    <text evidence="1">The sequence shown here is derived from an EMBL/GenBank/DDBJ whole genome shotgun (WGS) entry which is preliminary data.</text>
</comment>
<reference evidence="1 2" key="1">
    <citation type="submission" date="2020-08" db="EMBL/GenBank/DDBJ databases">
        <title>Sequencing the genomes of 1000 actinobacteria strains.</title>
        <authorList>
            <person name="Klenk H.-P."/>
        </authorList>
    </citation>
    <scope>NUCLEOTIDE SEQUENCE [LARGE SCALE GENOMIC DNA]</scope>
    <source>
        <strain evidence="1 2">DSM 44936</strain>
    </source>
</reference>
<gene>
    <name evidence="1" type="ORF">BJ992_004453</name>
</gene>
<dbReference type="AlphaFoldDB" id="A0A7X0M856"/>